<dbReference type="InterPro" id="IPR001375">
    <property type="entry name" value="Peptidase_S9_cat"/>
</dbReference>
<dbReference type="Pfam" id="PF00326">
    <property type="entry name" value="Peptidase_S9"/>
    <property type="match status" value="1"/>
</dbReference>
<evidence type="ECO:0000256" key="4">
    <source>
        <dbReference type="ARBA" id="ARBA00022670"/>
    </source>
</evidence>
<evidence type="ECO:0000313" key="9">
    <source>
        <dbReference type="EMBL" id="MFC6037474.1"/>
    </source>
</evidence>
<dbReference type="PANTHER" id="PTHR42881">
    <property type="entry name" value="PROLYL ENDOPEPTIDASE"/>
    <property type="match status" value="1"/>
</dbReference>
<keyword evidence="5" id="KW-0378">Hydrolase</keyword>
<protein>
    <recommendedName>
        <fullName evidence="3">prolyl oligopeptidase</fullName>
        <ecNumber evidence="3">3.4.21.26</ecNumber>
    </recommendedName>
</protein>
<accession>A0ABW1L0Y3</accession>
<dbReference type="Gene3D" id="3.40.50.1820">
    <property type="entry name" value="alpha/beta hydrolase"/>
    <property type="match status" value="1"/>
</dbReference>
<evidence type="ECO:0000256" key="5">
    <source>
        <dbReference type="ARBA" id="ARBA00022801"/>
    </source>
</evidence>
<evidence type="ECO:0000256" key="6">
    <source>
        <dbReference type="ARBA" id="ARBA00022825"/>
    </source>
</evidence>
<reference evidence="9 10" key="1">
    <citation type="submission" date="2024-09" db="EMBL/GenBank/DDBJ databases">
        <authorList>
            <person name="Zhang Z.-H."/>
        </authorList>
    </citation>
    <scope>NUCLEOTIDE SEQUENCE [LARGE SCALE GENOMIC DNA]</scope>
    <source>
        <strain evidence="9 10">HHTR114</strain>
    </source>
</reference>
<dbReference type="InterPro" id="IPR002471">
    <property type="entry name" value="Pept_S9_AS"/>
</dbReference>
<dbReference type="RefSeq" id="WP_379881132.1">
    <property type="nucleotide sequence ID" value="NZ_JBHPON010000003.1"/>
</dbReference>
<sequence length="692" mass="76444">MKQPKSELTYPETRTVDQTDEFFGVSVADPYRWLEADVREDKAVADWVAAENETTFAYLKTLPGRGAIKARLKTLWDYEKFLLPVKKGERIFYRRNDGLQNQYVLHVQDSDARPRILLDPNGWSEDGATALSTYHPSLDGSLVAYQVQEGGSDWMTIRIVDASSGNVLEDKIDWVKFSGVSWAKDGSGFYYSRYPEPEEGEAFQSLNLDQAVYFHKTGDAPEHDRLIYARPEHPEHGFSASVSSDGKTLVVTVWKGTDSRYEVVLIDLQHFAAEPLEIVSGFKHDYSYIATAAGRHFFFTDENAPKGKLVATRVTDPGAAWEEILPESAHVLSGVNVVGGRVFAHYMEDVKSAVRMFALDGSPLGAVTLPGVGSAGGFGGEPDDTETFFSFESFNQPPTTYRLDIATGEQSIFREAKAPFDPQDFDVRQVFYPSKDGTKIPMFIAHKKGLDLSQGAPTLLYAYGGFSVSVTPAFSVTRLQWMEMGGVFALANIRGGGEYGKEWHDAGRLLHKQNVFDDFIAAGEYLIAEGITTKDKLAIQGGSNGGLLVGAVINQRPDLFAAGLPAVGVMDMLRFNQFTAGRFWVDDYGDPAKEADFRNLYAYSPYHNVRDGEDYPAIMVTTADTDDRVVPGHSFKYAAALQSADIGDRPHLIRIETRAGHGAGKPTDKIIEEYADMWAFIAAHTGLEPPGK</sequence>
<evidence type="ECO:0000259" key="7">
    <source>
        <dbReference type="Pfam" id="PF00326"/>
    </source>
</evidence>
<dbReference type="Gene3D" id="2.130.10.120">
    <property type="entry name" value="Prolyl oligopeptidase, N-terminal domain"/>
    <property type="match status" value="1"/>
</dbReference>
<proteinExistence type="inferred from homology"/>
<comment type="caution">
    <text evidence="9">The sequence shown here is derived from an EMBL/GenBank/DDBJ whole genome shotgun (WGS) entry which is preliminary data.</text>
</comment>
<dbReference type="InterPro" id="IPR002470">
    <property type="entry name" value="Peptidase_S9A"/>
</dbReference>
<evidence type="ECO:0000256" key="3">
    <source>
        <dbReference type="ARBA" id="ARBA00011897"/>
    </source>
</evidence>
<dbReference type="Proteomes" id="UP001596116">
    <property type="component" value="Unassembled WGS sequence"/>
</dbReference>
<dbReference type="EC" id="3.4.21.26" evidence="3"/>
<dbReference type="InterPro" id="IPR051167">
    <property type="entry name" value="Prolyl_oligopep/macrocyclase"/>
</dbReference>
<name>A0ABW1L0Y3_9PROT</name>
<dbReference type="SUPFAM" id="SSF50993">
    <property type="entry name" value="Peptidase/esterase 'gauge' domain"/>
    <property type="match status" value="1"/>
</dbReference>
<evidence type="ECO:0000256" key="1">
    <source>
        <dbReference type="ARBA" id="ARBA00001070"/>
    </source>
</evidence>
<dbReference type="Pfam" id="PF02897">
    <property type="entry name" value="Peptidase_S9_N"/>
    <property type="match status" value="1"/>
</dbReference>
<dbReference type="PANTHER" id="PTHR42881:SF2">
    <property type="entry name" value="PROLYL ENDOPEPTIDASE"/>
    <property type="match status" value="1"/>
</dbReference>
<gene>
    <name evidence="9" type="ORF">ACFMB1_18100</name>
</gene>
<evidence type="ECO:0000256" key="2">
    <source>
        <dbReference type="ARBA" id="ARBA00005228"/>
    </source>
</evidence>
<dbReference type="InterPro" id="IPR029058">
    <property type="entry name" value="AB_hydrolase_fold"/>
</dbReference>
<comment type="similarity">
    <text evidence="2">Belongs to the peptidase S9A family.</text>
</comment>
<dbReference type="PROSITE" id="PS00708">
    <property type="entry name" value="PRO_ENDOPEP_SER"/>
    <property type="match status" value="1"/>
</dbReference>
<feature type="domain" description="Peptidase S9 prolyl oligopeptidase catalytic" evidence="7">
    <location>
        <begin position="473"/>
        <end position="686"/>
    </location>
</feature>
<evidence type="ECO:0000259" key="8">
    <source>
        <dbReference type="Pfam" id="PF02897"/>
    </source>
</evidence>
<evidence type="ECO:0000313" key="10">
    <source>
        <dbReference type="Proteomes" id="UP001596116"/>
    </source>
</evidence>
<keyword evidence="6" id="KW-0720">Serine protease</keyword>
<dbReference type="PRINTS" id="PR00862">
    <property type="entry name" value="PROLIGOPTASE"/>
</dbReference>
<dbReference type="InterPro" id="IPR023302">
    <property type="entry name" value="Pept_S9A_N"/>
</dbReference>
<keyword evidence="10" id="KW-1185">Reference proteome</keyword>
<dbReference type="SUPFAM" id="SSF53474">
    <property type="entry name" value="alpha/beta-Hydrolases"/>
    <property type="match status" value="1"/>
</dbReference>
<keyword evidence="4" id="KW-0645">Protease</keyword>
<dbReference type="EMBL" id="JBHPON010000003">
    <property type="protein sequence ID" value="MFC6037474.1"/>
    <property type="molecule type" value="Genomic_DNA"/>
</dbReference>
<organism evidence="9 10">
    <name type="scientific">Hyphococcus aureus</name>
    <dbReference type="NCBI Taxonomy" id="2666033"/>
    <lineage>
        <taxon>Bacteria</taxon>
        <taxon>Pseudomonadati</taxon>
        <taxon>Pseudomonadota</taxon>
        <taxon>Alphaproteobacteria</taxon>
        <taxon>Parvularculales</taxon>
        <taxon>Parvularculaceae</taxon>
        <taxon>Hyphococcus</taxon>
    </lineage>
</organism>
<comment type="catalytic activity">
    <reaction evidence="1">
        <text>Hydrolysis of Pro-|-Xaa &gt;&gt; Ala-|-Xaa in oligopeptides.</text>
        <dbReference type="EC" id="3.4.21.26"/>
    </reaction>
</comment>
<feature type="domain" description="Peptidase S9A N-terminal" evidence="8">
    <location>
        <begin position="11"/>
        <end position="414"/>
    </location>
</feature>